<organism evidence="3 4">
    <name type="scientific">Dichomitus squalens</name>
    <dbReference type="NCBI Taxonomy" id="114155"/>
    <lineage>
        <taxon>Eukaryota</taxon>
        <taxon>Fungi</taxon>
        <taxon>Dikarya</taxon>
        <taxon>Basidiomycota</taxon>
        <taxon>Agaricomycotina</taxon>
        <taxon>Agaricomycetes</taxon>
        <taxon>Polyporales</taxon>
        <taxon>Polyporaceae</taxon>
        <taxon>Dichomitus</taxon>
    </lineage>
</organism>
<feature type="domain" description="DUF6534" evidence="2">
    <location>
        <begin position="152"/>
        <end position="237"/>
    </location>
</feature>
<evidence type="ECO:0000259" key="2">
    <source>
        <dbReference type="Pfam" id="PF20152"/>
    </source>
</evidence>
<keyword evidence="1" id="KW-0472">Membrane</keyword>
<feature type="transmembrane region" description="Helical" evidence="1">
    <location>
        <begin position="179"/>
        <end position="207"/>
    </location>
</feature>
<name>A0A4Q9PEU6_9APHY</name>
<protein>
    <recommendedName>
        <fullName evidence="2">DUF6534 domain-containing protein</fullName>
    </recommendedName>
</protein>
<feature type="transmembrane region" description="Helical" evidence="1">
    <location>
        <begin position="213"/>
        <end position="233"/>
    </location>
</feature>
<keyword evidence="4" id="KW-1185">Reference proteome</keyword>
<dbReference type="Pfam" id="PF20152">
    <property type="entry name" value="DUF6534"/>
    <property type="match status" value="1"/>
</dbReference>
<evidence type="ECO:0000256" key="1">
    <source>
        <dbReference type="SAM" id="Phobius"/>
    </source>
</evidence>
<feature type="transmembrane region" description="Helical" evidence="1">
    <location>
        <begin position="103"/>
        <end position="126"/>
    </location>
</feature>
<dbReference type="STRING" id="114155.A0A4Q9PEU6"/>
<sequence>MSSNATSTVPTSPPSVPSLDSTYGAVLIGTFLGLILYGLTVHQTFTYFRVYTRDSFLLKFMIFCLAPICQRVVCSSVDGAQTTTVVIAQSFYSRRVYLLGSGYRYAAIVAAMCTLGTIGFGTALSVESFQKTRFSDVEDLTWRVCTVFGLATTADTLLTTALIVFLIRCNTSFQRTMSMLSVLIVYTVNTGLLTSALNLITLVTAALHMNNMIYIAATILAMRSYVLAVLTVVNSRRPLTSSTRGESDFGTFGLGASHQNVMCVPVSLEQFRSPRPEGEVIGISSWKAPADAEVKHGSQIQGVISREDV</sequence>
<feature type="transmembrane region" description="Helical" evidence="1">
    <location>
        <begin position="22"/>
        <end position="39"/>
    </location>
</feature>
<dbReference type="Proteomes" id="UP000292082">
    <property type="component" value="Unassembled WGS sequence"/>
</dbReference>
<reference evidence="3 4" key="1">
    <citation type="submission" date="2019-01" db="EMBL/GenBank/DDBJ databases">
        <title>Draft genome sequences of three monokaryotic isolates of the white-rot basidiomycete fungus Dichomitus squalens.</title>
        <authorList>
            <consortium name="DOE Joint Genome Institute"/>
            <person name="Lopez S.C."/>
            <person name="Andreopoulos B."/>
            <person name="Pangilinan J."/>
            <person name="Lipzen A."/>
            <person name="Riley R."/>
            <person name="Ahrendt S."/>
            <person name="Ng V."/>
            <person name="Barry K."/>
            <person name="Daum C."/>
            <person name="Grigoriev I.V."/>
            <person name="Hilden K.S."/>
            <person name="Makela M.R."/>
            <person name="de Vries R.P."/>
        </authorList>
    </citation>
    <scope>NUCLEOTIDE SEQUENCE [LARGE SCALE GENOMIC DNA]</scope>
    <source>
        <strain evidence="3 4">CBS 464.89</strain>
    </source>
</reference>
<keyword evidence="1" id="KW-0812">Transmembrane</keyword>
<feature type="transmembrane region" description="Helical" evidence="1">
    <location>
        <begin position="146"/>
        <end position="167"/>
    </location>
</feature>
<dbReference type="InterPro" id="IPR045339">
    <property type="entry name" value="DUF6534"/>
</dbReference>
<accession>A0A4Q9PEU6</accession>
<proteinExistence type="predicted"/>
<evidence type="ECO:0000313" key="3">
    <source>
        <dbReference type="EMBL" id="TBU51501.1"/>
    </source>
</evidence>
<keyword evidence="1" id="KW-1133">Transmembrane helix</keyword>
<dbReference type="EMBL" id="ML145314">
    <property type="protein sequence ID" value="TBU51501.1"/>
    <property type="molecule type" value="Genomic_DNA"/>
</dbReference>
<evidence type="ECO:0000313" key="4">
    <source>
        <dbReference type="Proteomes" id="UP000292082"/>
    </source>
</evidence>
<dbReference type="PANTHER" id="PTHR40465">
    <property type="entry name" value="CHROMOSOME 1, WHOLE GENOME SHOTGUN SEQUENCE"/>
    <property type="match status" value="1"/>
</dbReference>
<dbReference type="AlphaFoldDB" id="A0A4Q9PEU6"/>
<gene>
    <name evidence="3" type="ORF">BD310DRAFT_890685</name>
</gene>
<dbReference type="PANTHER" id="PTHR40465:SF1">
    <property type="entry name" value="DUF6534 DOMAIN-CONTAINING PROTEIN"/>
    <property type="match status" value="1"/>
</dbReference>